<dbReference type="AlphaFoldDB" id="A0AA39LQ10"/>
<dbReference type="Proteomes" id="UP001175271">
    <property type="component" value="Unassembled WGS sequence"/>
</dbReference>
<name>A0AA39LQ10_9BILA</name>
<sequence length="178" mass="19214">MPQVARGREFVPKLGERSNGAAAMSGIARIDWQRAAEEGGAGARVSGDPKRRQLQRAKVPIMHVAESFSVDGAGERAGGRGRGASESDSVTAATEKKTIDAAVFAEFEGEREALFDRFGGERARPLFAVMLPKKVIQTLQTGENSGEFAMGKLILNRMALKASYLTDSTVQHWFFGVL</sequence>
<accession>A0AA39LQ10</accession>
<reference evidence="2" key="1">
    <citation type="submission" date="2023-06" db="EMBL/GenBank/DDBJ databases">
        <title>Genomic analysis of the entomopathogenic nematode Steinernema hermaphroditum.</title>
        <authorList>
            <person name="Schwarz E.M."/>
            <person name="Heppert J.K."/>
            <person name="Baniya A."/>
            <person name="Schwartz H.T."/>
            <person name="Tan C.-H."/>
            <person name="Antoshechkin I."/>
            <person name="Sternberg P.W."/>
            <person name="Goodrich-Blair H."/>
            <person name="Dillman A.R."/>
        </authorList>
    </citation>
    <scope>NUCLEOTIDE SEQUENCE</scope>
    <source>
        <strain evidence="2">PS9179</strain>
        <tissue evidence="2">Whole animal</tissue>
    </source>
</reference>
<evidence type="ECO:0000313" key="3">
    <source>
        <dbReference type="Proteomes" id="UP001175271"/>
    </source>
</evidence>
<evidence type="ECO:0000313" key="2">
    <source>
        <dbReference type="EMBL" id="KAK0405363.1"/>
    </source>
</evidence>
<evidence type="ECO:0000256" key="1">
    <source>
        <dbReference type="SAM" id="MobiDB-lite"/>
    </source>
</evidence>
<proteinExistence type="predicted"/>
<dbReference type="EMBL" id="JAUCMV010000004">
    <property type="protein sequence ID" value="KAK0405363.1"/>
    <property type="molecule type" value="Genomic_DNA"/>
</dbReference>
<organism evidence="2 3">
    <name type="scientific">Steinernema hermaphroditum</name>
    <dbReference type="NCBI Taxonomy" id="289476"/>
    <lineage>
        <taxon>Eukaryota</taxon>
        <taxon>Metazoa</taxon>
        <taxon>Ecdysozoa</taxon>
        <taxon>Nematoda</taxon>
        <taxon>Chromadorea</taxon>
        <taxon>Rhabditida</taxon>
        <taxon>Tylenchina</taxon>
        <taxon>Panagrolaimomorpha</taxon>
        <taxon>Strongyloidoidea</taxon>
        <taxon>Steinernematidae</taxon>
        <taxon>Steinernema</taxon>
    </lineage>
</organism>
<gene>
    <name evidence="2" type="ORF">QR680_017945</name>
</gene>
<comment type="caution">
    <text evidence="2">The sequence shown here is derived from an EMBL/GenBank/DDBJ whole genome shotgun (WGS) entry which is preliminary data.</text>
</comment>
<feature type="region of interest" description="Disordered" evidence="1">
    <location>
        <begin position="72"/>
        <end position="92"/>
    </location>
</feature>
<protein>
    <submittedName>
        <fullName evidence="2">Uncharacterized protein</fullName>
    </submittedName>
</protein>
<keyword evidence="3" id="KW-1185">Reference proteome</keyword>